<dbReference type="OrthoDB" id="3694469at2"/>
<evidence type="ECO:0000256" key="2">
    <source>
        <dbReference type="SAM" id="Phobius"/>
    </source>
</evidence>
<protein>
    <recommendedName>
        <fullName evidence="3">DUF11 domain-containing protein</fullName>
    </recommendedName>
</protein>
<keyword evidence="2" id="KW-0812">Transmembrane</keyword>
<organism evidence="4 5">
    <name type="scientific">Amycolatopsis arida</name>
    <dbReference type="NCBI Taxonomy" id="587909"/>
    <lineage>
        <taxon>Bacteria</taxon>
        <taxon>Bacillati</taxon>
        <taxon>Actinomycetota</taxon>
        <taxon>Actinomycetes</taxon>
        <taxon>Pseudonocardiales</taxon>
        <taxon>Pseudonocardiaceae</taxon>
        <taxon>Amycolatopsis</taxon>
    </lineage>
</organism>
<dbReference type="Proteomes" id="UP000198727">
    <property type="component" value="Unassembled WGS sequence"/>
</dbReference>
<dbReference type="Gene3D" id="2.60.40.10">
    <property type="entry name" value="Immunoglobulins"/>
    <property type="match status" value="2"/>
</dbReference>
<evidence type="ECO:0000313" key="4">
    <source>
        <dbReference type="EMBL" id="SFQ24593.1"/>
    </source>
</evidence>
<proteinExistence type="predicted"/>
<feature type="compositionally biased region" description="Pro residues" evidence="1">
    <location>
        <begin position="44"/>
        <end position="55"/>
    </location>
</feature>
<feature type="domain" description="DUF11" evidence="3">
    <location>
        <begin position="63"/>
        <end position="172"/>
    </location>
</feature>
<feature type="region of interest" description="Disordered" evidence="1">
    <location>
        <begin position="486"/>
        <end position="533"/>
    </location>
</feature>
<dbReference type="Pfam" id="PF01345">
    <property type="entry name" value="DUF11"/>
    <property type="match status" value="1"/>
</dbReference>
<dbReference type="SUPFAM" id="SSF117074">
    <property type="entry name" value="Hypothetical protein PA1324"/>
    <property type="match status" value="1"/>
</dbReference>
<dbReference type="SUPFAM" id="SSF49478">
    <property type="entry name" value="Cna protein B-type domain"/>
    <property type="match status" value="1"/>
</dbReference>
<name>A0A1I5WXX0_9PSEU</name>
<keyword evidence="2" id="KW-0472">Membrane</keyword>
<dbReference type="AlphaFoldDB" id="A0A1I5WXX0"/>
<dbReference type="InterPro" id="IPR013783">
    <property type="entry name" value="Ig-like_fold"/>
</dbReference>
<evidence type="ECO:0000256" key="1">
    <source>
        <dbReference type="SAM" id="MobiDB-lite"/>
    </source>
</evidence>
<dbReference type="GO" id="GO:0005975">
    <property type="term" value="P:carbohydrate metabolic process"/>
    <property type="evidence" value="ECO:0007669"/>
    <property type="project" value="UniProtKB-ARBA"/>
</dbReference>
<feature type="transmembrane region" description="Helical" evidence="2">
    <location>
        <begin position="535"/>
        <end position="556"/>
    </location>
</feature>
<gene>
    <name evidence="4" type="ORF">SAMN05421810_105333</name>
</gene>
<dbReference type="RefSeq" id="WP_092531172.1">
    <property type="nucleotide sequence ID" value="NZ_FOWW01000005.1"/>
</dbReference>
<dbReference type="InterPro" id="IPR001434">
    <property type="entry name" value="OmcB-like_DUF11"/>
</dbReference>
<evidence type="ECO:0000313" key="5">
    <source>
        <dbReference type="Proteomes" id="UP000198727"/>
    </source>
</evidence>
<feature type="region of interest" description="Disordered" evidence="1">
    <location>
        <begin position="18"/>
        <end position="67"/>
    </location>
</feature>
<dbReference type="EMBL" id="FOWW01000005">
    <property type="protein sequence ID" value="SFQ24593.1"/>
    <property type="molecule type" value="Genomic_DNA"/>
</dbReference>
<dbReference type="STRING" id="587909.SAMN05421810_105333"/>
<feature type="compositionally biased region" description="Low complexity" evidence="1">
    <location>
        <begin position="18"/>
        <end position="43"/>
    </location>
</feature>
<accession>A0A1I5WXX0</accession>
<keyword evidence="2" id="KW-1133">Transmembrane helix</keyword>
<reference evidence="5" key="1">
    <citation type="submission" date="2016-10" db="EMBL/GenBank/DDBJ databases">
        <authorList>
            <person name="Varghese N."/>
            <person name="Submissions S."/>
        </authorList>
    </citation>
    <scope>NUCLEOTIDE SEQUENCE [LARGE SCALE GENOMIC DNA]</scope>
    <source>
        <strain evidence="5">CGMCC 4.5579</strain>
    </source>
</reference>
<keyword evidence="5" id="KW-1185">Reference proteome</keyword>
<sequence>MVDAVLVDATALAPAAVAEEPTAPGVPTAPTTPSTADPSMSPAPTSPPTSSPAPTQPQEEGSDLSVTASVPGRAFLLRERIPITITIRNEGPGDATAVKAHHRTLSGSRLRIDPWEWRDFDPSGEGGGLAAGEERIMEVAGEVWEWTGAGPVVRLEVSATNDRRAENNSAEVPIRLVSPEETKAPVSGLVFGDRNHNGAPDPGEGLAGVRVDLHRGTAYEHGITGPDGRFLFADVPAGVNHLVLSDAPGGWIVPYGADGTVDGTDRSENILVRGERPLRETLRAEARFTEPTYAPGTTATLTVTLTNTGDRPLSGIVAACDPSGEGPHLRGTDDPARWGELAWGGGVSLTPGQTRAFTVTGVVPDHAIDHGVVFVTCNVGDDPTYVRGFPVMEAEAKVPGLRGDTHGWLLRDRGLETPGEPIPNTEVRLLDRATGEVVATTVSDAEGRLGYTDIPAGRYTPHIIGPWKVVDEKSFVPVILGKHPRPGWTIHVEPGPDPRDPDAPAPTPPADSAGTPPRSPAGGAGSGLADTGLDLAAPLGTGVGLLAAGAALALLARRARTT</sequence>
<evidence type="ECO:0000259" key="3">
    <source>
        <dbReference type="Pfam" id="PF01345"/>
    </source>
</evidence>